<evidence type="ECO:0000313" key="9">
    <source>
        <dbReference type="Proteomes" id="UP000198711"/>
    </source>
</evidence>
<evidence type="ECO:0000256" key="4">
    <source>
        <dbReference type="ARBA" id="ARBA00023125"/>
    </source>
</evidence>
<keyword evidence="2" id="KW-0805">Transcription regulation</keyword>
<dbReference type="InterPro" id="IPR036388">
    <property type="entry name" value="WH-like_DNA-bd_sf"/>
</dbReference>
<protein>
    <submittedName>
        <fullName evidence="8">RNA polymerase sigma-70 factor, ECF subfamily</fullName>
    </submittedName>
</protein>
<dbReference type="GO" id="GO:0006352">
    <property type="term" value="P:DNA-templated transcription initiation"/>
    <property type="evidence" value="ECO:0007669"/>
    <property type="project" value="InterPro"/>
</dbReference>
<evidence type="ECO:0000259" key="6">
    <source>
        <dbReference type="Pfam" id="PF04542"/>
    </source>
</evidence>
<dbReference type="Pfam" id="PF04542">
    <property type="entry name" value="Sigma70_r2"/>
    <property type="match status" value="1"/>
</dbReference>
<evidence type="ECO:0000259" key="7">
    <source>
        <dbReference type="Pfam" id="PF08281"/>
    </source>
</evidence>
<dbReference type="CDD" id="cd06171">
    <property type="entry name" value="Sigma70_r4"/>
    <property type="match status" value="1"/>
</dbReference>
<dbReference type="InterPro" id="IPR013324">
    <property type="entry name" value="RNA_pol_sigma_r3/r4-like"/>
</dbReference>
<gene>
    <name evidence="8" type="ORF">SAMN05444410_1074</name>
</gene>
<dbReference type="InterPro" id="IPR007627">
    <property type="entry name" value="RNA_pol_sigma70_r2"/>
</dbReference>
<proteinExistence type="inferred from homology"/>
<dbReference type="GO" id="GO:0003677">
    <property type="term" value="F:DNA binding"/>
    <property type="evidence" value="ECO:0007669"/>
    <property type="project" value="UniProtKB-KW"/>
</dbReference>
<organism evidence="8 9">
    <name type="scientific">Hydrobacter penzbergensis</name>
    <dbReference type="NCBI Taxonomy" id="1235997"/>
    <lineage>
        <taxon>Bacteria</taxon>
        <taxon>Pseudomonadati</taxon>
        <taxon>Bacteroidota</taxon>
        <taxon>Chitinophagia</taxon>
        <taxon>Chitinophagales</taxon>
        <taxon>Chitinophagaceae</taxon>
        <taxon>Hydrobacter</taxon>
    </lineage>
</organism>
<name>A0A8X8ICC9_9BACT</name>
<dbReference type="EMBL" id="FNNO01000007">
    <property type="protein sequence ID" value="SDW90520.1"/>
    <property type="molecule type" value="Genomic_DNA"/>
</dbReference>
<sequence length="180" mass="21120">MFKVKEGDLDKMGLLFERHHRALYGFFVQMLRQGEQSKDLVQTVFFKMLKSRHTFTGSGPFVTWMYHIARNVLRDHYRQVKRKGLHTELADDVQQDLEGGALADERIEKKQELQALAMAMDQLNGQDRELLILCRYQELKYSEIAHLLHITEGAVKVRVFRALNQLREHYLKVSTEKNCA</sequence>
<feature type="domain" description="RNA polymerase sigma-70 region 2" evidence="6">
    <location>
        <begin position="15"/>
        <end position="82"/>
    </location>
</feature>
<evidence type="ECO:0000256" key="2">
    <source>
        <dbReference type="ARBA" id="ARBA00023015"/>
    </source>
</evidence>
<comment type="similarity">
    <text evidence="1">Belongs to the sigma-70 factor family. ECF subfamily.</text>
</comment>
<dbReference type="Pfam" id="PF08281">
    <property type="entry name" value="Sigma70_r4_2"/>
    <property type="match status" value="1"/>
</dbReference>
<dbReference type="AlphaFoldDB" id="A0A8X8ICC9"/>
<dbReference type="PANTHER" id="PTHR43133">
    <property type="entry name" value="RNA POLYMERASE ECF-TYPE SIGMA FACTO"/>
    <property type="match status" value="1"/>
</dbReference>
<keyword evidence="9" id="KW-1185">Reference proteome</keyword>
<dbReference type="InterPro" id="IPR014284">
    <property type="entry name" value="RNA_pol_sigma-70_dom"/>
</dbReference>
<evidence type="ECO:0000256" key="3">
    <source>
        <dbReference type="ARBA" id="ARBA00023082"/>
    </source>
</evidence>
<keyword evidence="4" id="KW-0238">DNA-binding</keyword>
<dbReference type="SUPFAM" id="SSF88659">
    <property type="entry name" value="Sigma3 and sigma4 domains of RNA polymerase sigma factors"/>
    <property type="match status" value="1"/>
</dbReference>
<dbReference type="PANTHER" id="PTHR43133:SF8">
    <property type="entry name" value="RNA POLYMERASE SIGMA FACTOR HI_1459-RELATED"/>
    <property type="match status" value="1"/>
</dbReference>
<accession>A0A8X8ICC9</accession>
<evidence type="ECO:0000256" key="5">
    <source>
        <dbReference type="ARBA" id="ARBA00023163"/>
    </source>
</evidence>
<dbReference type="SUPFAM" id="SSF88946">
    <property type="entry name" value="Sigma2 domain of RNA polymerase sigma factors"/>
    <property type="match status" value="1"/>
</dbReference>
<dbReference type="Proteomes" id="UP000198711">
    <property type="component" value="Unassembled WGS sequence"/>
</dbReference>
<feature type="domain" description="RNA polymerase sigma factor 70 region 4 type 2" evidence="7">
    <location>
        <begin position="114"/>
        <end position="166"/>
    </location>
</feature>
<keyword evidence="5" id="KW-0804">Transcription</keyword>
<dbReference type="GO" id="GO:0016987">
    <property type="term" value="F:sigma factor activity"/>
    <property type="evidence" value="ECO:0007669"/>
    <property type="project" value="UniProtKB-KW"/>
</dbReference>
<dbReference type="InterPro" id="IPR013325">
    <property type="entry name" value="RNA_pol_sigma_r2"/>
</dbReference>
<dbReference type="Gene3D" id="1.10.1740.10">
    <property type="match status" value="1"/>
</dbReference>
<reference evidence="8 9" key="1">
    <citation type="submission" date="2016-10" db="EMBL/GenBank/DDBJ databases">
        <authorList>
            <person name="Varghese N."/>
            <person name="Submissions S."/>
        </authorList>
    </citation>
    <scope>NUCLEOTIDE SEQUENCE [LARGE SCALE GENOMIC DNA]</scope>
    <source>
        <strain evidence="8 9">DSM 25353</strain>
    </source>
</reference>
<dbReference type="Gene3D" id="1.10.10.10">
    <property type="entry name" value="Winged helix-like DNA-binding domain superfamily/Winged helix DNA-binding domain"/>
    <property type="match status" value="1"/>
</dbReference>
<dbReference type="InterPro" id="IPR013249">
    <property type="entry name" value="RNA_pol_sigma70_r4_t2"/>
</dbReference>
<dbReference type="NCBIfam" id="TIGR02937">
    <property type="entry name" value="sigma70-ECF"/>
    <property type="match status" value="1"/>
</dbReference>
<dbReference type="InterPro" id="IPR039425">
    <property type="entry name" value="RNA_pol_sigma-70-like"/>
</dbReference>
<keyword evidence="3" id="KW-0731">Sigma factor</keyword>
<evidence type="ECO:0000256" key="1">
    <source>
        <dbReference type="ARBA" id="ARBA00010641"/>
    </source>
</evidence>
<comment type="caution">
    <text evidence="8">The sequence shown here is derived from an EMBL/GenBank/DDBJ whole genome shotgun (WGS) entry which is preliminary data.</text>
</comment>
<evidence type="ECO:0000313" key="8">
    <source>
        <dbReference type="EMBL" id="SDW90520.1"/>
    </source>
</evidence>